<dbReference type="Gene3D" id="1.10.3260.10">
    <property type="entry name" value="DNA ligase, ATP-dependent, N-terminal domain"/>
    <property type="match status" value="1"/>
</dbReference>
<dbReference type="GO" id="GO:0003677">
    <property type="term" value="F:DNA binding"/>
    <property type="evidence" value="ECO:0007669"/>
    <property type="project" value="InterPro"/>
</dbReference>
<evidence type="ECO:0000256" key="1">
    <source>
        <dbReference type="ARBA" id="ARBA00022598"/>
    </source>
</evidence>
<accession>A0AAW1K3F7</accession>
<dbReference type="AlphaFoldDB" id="A0AAW1K3F7"/>
<dbReference type="InterPro" id="IPR036599">
    <property type="entry name" value="DNA_ligase_N_sf"/>
</dbReference>
<gene>
    <name evidence="2" type="ORF">RND81_06G022000</name>
</gene>
<dbReference type="GO" id="GO:0006310">
    <property type="term" value="P:DNA recombination"/>
    <property type="evidence" value="ECO:0007669"/>
    <property type="project" value="InterPro"/>
</dbReference>
<protein>
    <submittedName>
        <fullName evidence="2">Uncharacterized protein</fullName>
    </submittedName>
</protein>
<proteinExistence type="predicted"/>
<keyword evidence="1" id="KW-0436">Ligase</keyword>
<name>A0AAW1K3F7_SAPOF</name>
<dbReference type="GO" id="GO:0006281">
    <property type="term" value="P:DNA repair"/>
    <property type="evidence" value="ECO:0007669"/>
    <property type="project" value="InterPro"/>
</dbReference>
<evidence type="ECO:0000313" key="3">
    <source>
        <dbReference type="Proteomes" id="UP001443914"/>
    </source>
</evidence>
<reference evidence="2" key="1">
    <citation type="submission" date="2024-03" db="EMBL/GenBank/DDBJ databases">
        <title>WGS assembly of Saponaria officinalis var. Norfolk2.</title>
        <authorList>
            <person name="Jenkins J."/>
            <person name="Shu S."/>
            <person name="Grimwood J."/>
            <person name="Barry K."/>
            <person name="Goodstein D."/>
            <person name="Schmutz J."/>
            <person name="Leebens-Mack J."/>
            <person name="Osbourn A."/>
        </authorList>
    </citation>
    <scope>NUCLEOTIDE SEQUENCE [LARGE SCALE GENOMIC DNA]</scope>
    <source>
        <strain evidence="2">JIC</strain>
    </source>
</reference>
<organism evidence="2 3">
    <name type="scientific">Saponaria officinalis</name>
    <name type="common">Common soapwort</name>
    <name type="synonym">Lychnis saponaria</name>
    <dbReference type="NCBI Taxonomy" id="3572"/>
    <lineage>
        <taxon>Eukaryota</taxon>
        <taxon>Viridiplantae</taxon>
        <taxon>Streptophyta</taxon>
        <taxon>Embryophyta</taxon>
        <taxon>Tracheophyta</taxon>
        <taxon>Spermatophyta</taxon>
        <taxon>Magnoliopsida</taxon>
        <taxon>eudicotyledons</taxon>
        <taxon>Gunneridae</taxon>
        <taxon>Pentapetalae</taxon>
        <taxon>Caryophyllales</taxon>
        <taxon>Caryophyllaceae</taxon>
        <taxon>Caryophylleae</taxon>
        <taxon>Saponaria</taxon>
    </lineage>
</organism>
<sequence>MYYYQTTLHSGICRGNSHACHIYVRLAVLNPHANDECFPLCFFEIIRGDVAQECRQTQSLLLPPSPLLIRDVYSVLRKIRKLPFRIYHLVTYASYQTGTYSQLRCVLL</sequence>
<dbReference type="Proteomes" id="UP001443914">
    <property type="component" value="Unassembled WGS sequence"/>
</dbReference>
<dbReference type="SUPFAM" id="SSF117018">
    <property type="entry name" value="ATP-dependent DNA ligase DNA-binding domain"/>
    <property type="match status" value="1"/>
</dbReference>
<keyword evidence="3" id="KW-1185">Reference proteome</keyword>
<dbReference type="EMBL" id="JBDFQZ010000006">
    <property type="protein sequence ID" value="KAK9713356.1"/>
    <property type="molecule type" value="Genomic_DNA"/>
</dbReference>
<evidence type="ECO:0000313" key="2">
    <source>
        <dbReference type="EMBL" id="KAK9713356.1"/>
    </source>
</evidence>
<comment type="caution">
    <text evidence="2">The sequence shown here is derived from an EMBL/GenBank/DDBJ whole genome shotgun (WGS) entry which is preliminary data.</text>
</comment>
<dbReference type="GO" id="GO:0003910">
    <property type="term" value="F:DNA ligase (ATP) activity"/>
    <property type="evidence" value="ECO:0007669"/>
    <property type="project" value="InterPro"/>
</dbReference>